<organism evidence="2 3">
    <name type="scientific">Dendryphion nanum</name>
    <dbReference type="NCBI Taxonomy" id="256645"/>
    <lineage>
        <taxon>Eukaryota</taxon>
        <taxon>Fungi</taxon>
        <taxon>Dikarya</taxon>
        <taxon>Ascomycota</taxon>
        <taxon>Pezizomycotina</taxon>
        <taxon>Dothideomycetes</taxon>
        <taxon>Pleosporomycetidae</taxon>
        <taxon>Pleosporales</taxon>
        <taxon>Torulaceae</taxon>
        <taxon>Dendryphion</taxon>
    </lineage>
</organism>
<proteinExistence type="predicted"/>
<accession>A0A9P9D0P3</accession>
<dbReference type="OrthoDB" id="5071163at2759"/>
<reference evidence="2" key="1">
    <citation type="journal article" date="2021" name="Nat. Commun.">
        <title>Genetic determinants of endophytism in the Arabidopsis root mycobiome.</title>
        <authorList>
            <person name="Mesny F."/>
            <person name="Miyauchi S."/>
            <person name="Thiergart T."/>
            <person name="Pickel B."/>
            <person name="Atanasova L."/>
            <person name="Karlsson M."/>
            <person name="Huettel B."/>
            <person name="Barry K.W."/>
            <person name="Haridas S."/>
            <person name="Chen C."/>
            <person name="Bauer D."/>
            <person name="Andreopoulos W."/>
            <person name="Pangilinan J."/>
            <person name="LaButti K."/>
            <person name="Riley R."/>
            <person name="Lipzen A."/>
            <person name="Clum A."/>
            <person name="Drula E."/>
            <person name="Henrissat B."/>
            <person name="Kohler A."/>
            <person name="Grigoriev I.V."/>
            <person name="Martin F.M."/>
            <person name="Hacquard S."/>
        </authorList>
    </citation>
    <scope>NUCLEOTIDE SEQUENCE</scope>
    <source>
        <strain evidence="2">MPI-CAGE-CH-0243</strain>
    </source>
</reference>
<dbReference type="Pfam" id="PF06985">
    <property type="entry name" value="HET"/>
    <property type="match status" value="1"/>
</dbReference>
<dbReference type="Proteomes" id="UP000700596">
    <property type="component" value="Unassembled WGS sequence"/>
</dbReference>
<comment type="caution">
    <text evidence="2">The sequence shown here is derived from an EMBL/GenBank/DDBJ whole genome shotgun (WGS) entry which is preliminary data.</text>
</comment>
<evidence type="ECO:0000313" key="2">
    <source>
        <dbReference type="EMBL" id="KAH7110362.1"/>
    </source>
</evidence>
<dbReference type="EMBL" id="JAGMWT010000028">
    <property type="protein sequence ID" value="KAH7110362.1"/>
    <property type="molecule type" value="Genomic_DNA"/>
</dbReference>
<gene>
    <name evidence="2" type="ORF">B0J11DRAFT_207328</name>
</gene>
<dbReference type="PANTHER" id="PTHR33112">
    <property type="entry name" value="DOMAIN PROTEIN, PUTATIVE-RELATED"/>
    <property type="match status" value="1"/>
</dbReference>
<evidence type="ECO:0000259" key="1">
    <source>
        <dbReference type="Pfam" id="PF06985"/>
    </source>
</evidence>
<sequence length="675" mass="76859">MMEAHDYAADCCDICETLVEKLREVYENENRDSGEGVVLEWSFRNNEQALSNPVNHFEHFCQWCCFFKKVLPSWMDARDNDMTLRVRGTGSSWTREEPELFWKMTSLHIEMGSREQTVEIIGHCDFNPLSTDVLGKIKRAIHICVGETHSSCPGFEAMKSPLRLLNVMSDDEVKLEVMSEREVKYAALSYCWGESKVAQTSKTVKSNIKTRLNGFPLSQLPRTLQDSIRLTRALDIQYIWIDALCIEQDTGDYDIEAKKMMHYYGNAYLTIVPVESETADDGMEAGGREPLWESFPGPWSRKSGKDLYLMYDTHEHAAPGSIIWRSKWNKRAWTLQEKINSTRILYVLQHKAVLACREGSWDSLLGWNQANKQAKDRPKTLNLSEFLPLSDASVTVASDSSVVRYSDWCTLVHQFTRRDIWSVKDKLAAFSGIMERCSQLSRRRNILGLWEDSMIQELASWVSPPIPIEQRENHLPSWTWLGANWKRRKNEGIWLHVTHVVNMSKPSAILESVLTNDIPGLIKLQIRTIVLSNDLLKEIVPTLSKIRGRNQLEGRRPGMAHFDCSYGEKCKCSSDTQHGTTDCDSYCVISSIDPPVSALLLGRGNTPGRDRAGRFVFFFLLIQPEGKGTKGSSGSIGLPIYRRVGTLNIPEEHLPRHSQRLMEQLSGEMSSVLLA</sequence>
<dbReference type="AlphaFoldDB" id="A0A9P9D0P3"/>
<dbReference type="InterPro" id="IPR010730">
    <property type="entry name" value="HET"/>
</dbReference>
<protein>
    <submittedName>
        <fullName evidence="2">Heterokaryon incompatibility protein-domain-containing protein</fullName>
    </submittedName>
</protein>
<name>A0A9P9D0P3_9PLEO</name>
<evidence type="ECO:0000313" key="3">
    <source>
        <dbReference type="Proteomes" id="UP000700596"/>
    </source>
</evidence>
<dbReference type="PANTHER" id="PTHR33112:SF10">
    <property type="entry name" value="TOL"/>
    <property type="match status" value="1"/>
</dbReference>
<feature type="domain" description="Heterokaryon incompatibility" evidence="1">
    <location>
        <begin position="185"/>
        <end position="337"/>
    </location>
</feature>
<keyword evidence="3" id="KW-1185">Reference proteome</keyword>